<dbReference type="InterPro" id="IPR001736">
    <property type="entry name" value="PLipase_D/transphosphatidylase"/>
</dbReference>
<proteinExistence type="predicted"/>
<dbReference type="Pfam" id="PF13091">
    <property type="entry name" value="PLDc_2"/>
    <property type="match status" value="1"/>
</dbReference>
<dbReference type="EMBL" id="JASNWA010000009">
    <property type="protein sequence ID" value="KAK3169717.1"/>
    <property type="molecule type" value="Genomic_DNA"/>
</dbReference>
<protein>
    <recommendedName>
        <fullName evidence="2">PLD phosphodiesterase domain-containing protein</fullName>
    </recommendedName>
</protein>
<gene>
    <name evidence="3" type="ORF">OEA41_009101</name>
</gene>
<dbReference type="PANTHER" id="PTHR21248:SF22">
    <property type="entry name" value="PHOSPHOLIPASE D"/>
    <property type="match status" value="1"/>
</dbReference>
<dbReference type="GO" id="GO:0030572">
    <property type="term" value="F:phosphatidyltransferase activity"/>
    <property type="evidence" value="ECO:0007669"/>
    <property type="project" value="UniProtKB-ARBA"/>
</dbReference>
<accession>A0AAD9Z493</accession>
<comment type="caution">
    <text evidence="3">The sequence shown here is derived from an EMBL/GenBank/DDBJ whole genome shotgun (WGS) entry which is preliminary data.</text>
</comment>
<dbReference type="PANTHER" id="PTHR21248">
    <property type="entry name" value="CARDIOLIPIN SYNTHASE"/>
    <property type="match status" value="1"/>
</dbReference>
<evidence type="ECO:0000313" key="4">
    <source>
        <dbReference type="Proteomes" id="UP001276659"/>
    </source>
</evidence>
<keyword evidence="4" id="KW-1185">Reference proteome</keyword>
<dbReference type="GO" id="GO:0032049">
    <property type="term" value="P:cardiolipin biosynthetic process"/>
    <property type="evidence" value="ECO:0007669"/>
    <property type="project" value="UniProtKB-ARBA"/>
</dbReference>
<dbReference type="AlphaFoldDB" id="A0AAD9Z493"/>
<dbReference type="PROSITE" id="PS50035">
    <property type="entry name" value="PLD"/>
    <property type="match status" value="1"/>
</dbReference>
<evidence type="ECO:0000313" key="3">
    <source>
        <dbReference type="EMBL" id="KAK3169717.1"/>
    </source>
</evidence>
<organism evidence="3 4">
    <name type="scientific">Lepraria neglecta</name>
    <dbReference type="NCBI Taxonomy" id="209136"/>
    <lineage>
        <taxon>Eukaryota</taxon>
        <taxon>Fungi</taxon>
        <taxon>Dikarya</taxon>
        <taxon>Ascomycota</taxon>
        <taxon>Pezizomycotina</taxon>
        <taxon>Lecanoromycetes</taxon>
        <taxon>OSLEUM clade</taxon>
        <taxon>Lecanoromycetidae</taxon>
        <taxon>Lecanorales</taxon>
        <taxon>Lecanorineae</taxon>
        <taxon>Stereocaulaceae</taxon>
        <taxon>Lepraria</taxon>
    </lineage>
</organism>
<evidence type="ECO:0000259" key="2">
    <source>
        <dbReference type="PROSITE" id="PS50035"/>
    </source>
</evidence>
<sequence>MLSDRVVKLCQETVTVSSEYAKNPSESPTDIAKRLYGHCKPASKHDFPGVDRPSVSAVELERARQCGKWGPSQPSEFFLQVYHDALTSLDADPLGGMVSPPLMGSYGTIPLTVIAPLADIIRHMANLIVRAEKEVFLITCSWSPSVAQKLIADALRELSVRAGQRGERVVVKVMYDKAGAAQFINNRQPVKPEVYSGKAIQLPKPEEMPHLDFQAINFHKPLLGTLHAKFMVVDRKVAVIESNNMEDNHNMEMMSHLEGPIVDSIYDTALITWGNALRPSLPSSEAPATEGGLNLNTSNQPEEPLFTDRGPGREQSQVVIDGEAAQLPELMPGNKNYDPDLASEITRMQSAYSPKPNESRLQATNRQLNLPCPKASSPTAPEIPEGEEFTPYIATSTPTSFPIALVSRLPYGEPNNGNVFVPQNEAWLSSIRNAKKSIFIQTPDLNATQLQPALTAALKRGVEITYYVCLGYNDAGEIMPGQGGTNEMFAGKLVDSLSPAERKLLHIAYYVGKDQDHPIHHNFKARSCHVKLLIADGHIGIQGSGNQDTQSWYHSQEINVLIDSEEICRKWKEGIERNQNTARYGRAGEDDGVWRDQSGKEAEGSMGKPSPMVGYVKGAMGMFKKAQEKGGF</sequence>
<feature type="domain" description="PLD phosphodiesterase" evidence="2">
    <location>
        <begin position="222"/>
        <end position="249"/>
    </location>
</feature>
<reference evidence="3" key="1">
    <citation type="submission" date="2022-11" db="EMBL/GenBank/DDBJ databases">
        <title>Chromosomal genome sequence assembly and mating type (MAT) locus characterization of the leprose asexual lichenized fungus Lepraria neglecta (Nyl.) Erichsen.</title>
        <authorList>
            <person name="Allen J.L."/>
            <person name="Pfeffer B."/>
        </authorList>
    </citation>
    <scope>NUCLEOTIDE SEQUENCE</scope>
    <source>
        <strain evidence="3">Allen 5258</strain>
    </source>
</reference>
<feature type="region of interest" description="Disordered" evidence="1">
    <location>
        <begin position="282"/>
        <end position="315"/>
    </location>
</feature>
<dbReference type="SUPFAM" id="SSF56024">
    <property type="entry name" value="Phospholipase D/nuclease"/>
    <property type="match status" value="2"/>
</dbReference>
<evidence type="ECO:0000256" key="1">
    <source>
        <dbReference type="SAM" id="MobiDB-lite"/>
    </source>
</evidence>
<feature type="region of interest" description="Disordered" evidence="1">
    <location>
        <begin position="582"/>
        <end position="609"/>
    </location>
</feature>
<feature type="compositionally biased region" description="Basic and acidic residues" evidence="1">
    <location>
        <begin position="586"/>
        <end position="603"/>
    </location>
</feature>
<dbReference type="Proteomes" id="UP001276659">
    <property type="component" value="Unassembled WGS sequence"/>
</dbReference>
<dbReference type="Gene3D" id="3.30.870.10">
    <property type="entry name" value="Endonuclease Chain A"/>
    <property type="match status" value="2"/>
</dbReference>
<dbReference type="SMART" id="SM00155">
    <property type="entry name" value="PLDc"/>
    <property type="match status" value="2"/>
</dbReference>
<dbReference type="InterPro" id="IPR025202">
    <property type="entry name" value="PLD-like_dom"/>
</dbReference>
<dbReference type="CDD" id="cd00138">
    <property type="entry name" value="PLDc_SF"/>
    <property type="match status" value="1"/>
</dbReference>
<name>A0AAD9Z493_9LECA</name>